<gene>
    <name evidence="14" type="primary">pstS1</name>
    <name evidence="14" type="ORF">CLTEP_03340</name>
</gene>
<sequence length="294" mass="31637">MKFKGLKLMVGVLSISLMTGLFSGCGNTTKSKSNISESPYSGEITALGSSALQPLVEAAAKDFMNKHTEATINVQGGGSGNGIKGVVEGSCEIGDSDIKAEEKLGDSELAKQLVDHKVCGIGFAVVVNNSVTVDSLTKQQIQDIFTGKITNWKQVGGEDMKIQVINRKSSSGTRATFIDTVMDGKREKQGLGTVQPENSGVRDAIKVTKGAISYLALSYITDDIKKDVKIMKINGIGATTENIKSGKYPFWSFEHMYTKGEAKGLTKSFLDFMVSDENKKNIKKLGYIPISELK</sequence>
<dbReference type="PATRIC" id="fig|1121338.3.peg.337"/>
<dbReference type="OrthoDB" id="9790048at2"/>
<dbReference type="SUPFAM" id="SSF53850">
    <property type="entry name" value="Periplasmic binding protein-like II"/>
    <property type="match status" value="1"/>
</dbReference>
<evidence type="ECO:0000256" key="2">
    <source>
        <dbReference type="ARBA" id="ARBA00004193"/>
    </source>
</evidence>
<dbReference type="InterPro" id="IPR050811">
    <property type="entry name" value="Phosphate_ABC_transporter"/>
</dbReference>
<evidence type="ECO:0000256" key="4">
    <source>
        <dbReference type="ARBA" id="ARBA00011529"/>
    </source>
</evidence>
<keyword evidence="6 12" id="KW-1003">Cell membrane</keyword>
<dbReference type="PROSITE" id="PS51257">
    <property type="entry name" value="PROKAR_LIPOPROTEIN"/>
    <property type="match status" value="1"/>
</dbReference>
<comment type="similarity">
    <text evidence="3 12">Belongs to the PstS family.</text>
</comment>
<evidence type="ECO:0000313" key="14">
    <source>
        <dbReference type="EMBL" id="KYH35940.1"/>
    </source>
</evidence>
<dbReference type="Pfam" id="PF12849">
    <property type="entry name" value="PBP_like_2"/>
    <property type="match status" value="1"/>
</dbReference>
<dbReference type="Gene3D" id="3.40.190.10">
    <property type="entry name" value="Periplasmic binding protein-like II"/>
    <property type="match status" value="2"/>
</dbReference>
<dbReference type="InterPro" id="IPR011862">
    <property type="entry name" value="Phos-bd"/>
</dbReference>
<evidence type="ECO:0000256" key="10">
    <source>
        <dbReference type="ARBA" id="ARBA00023139"/>
    </source>
</evidence>
<keyword evidence="8 12" id="KW-0732">Signal</keyword>
<dbReference type="PANTHER" id="PTHR30570:SF4">
    <property type="entry name" value="PHOSPHATE-BINDING PROTEIN PSTS 1"/>
    <property type="match status" value="1"/>
</dbReference>
<evidence type="ECO:0000256" key="7">
    <source>
        <dbReference type="ARBA" id="ARBA00022592"/>
    </source>
</evidence>
<feature type="chain" id="PRO_5039762894" description="Phosphate-binding protein" evidence="12">
    <location>
        <begin position="24"/>
        <end position="294"/>
    </location>
</feature>
<protein>
    <recommendedName>
        <fullName evidence="12">Phosphate-binding protein</fullName>
    </recommendedName>
</protein>
<comment type="subunit">
    <text evidence="4 12">The complex is composed of two ATP-binding proteins (PstB), two transmembrane proteins (PstC and PstA) and a solute-binding protein (PstS).</text>
</comment>
<dbReference type="PANTHER" id="PTHR30570">
    <property type="entry name" value="PERIPLASMIC PHOSPHATE BINDING COMPONENT OF PHOSPHATE ABC TRANSPORTER"/>
    <property type="match status" value="1"/>
</dbReference>
<evidence type="ECO:0000256" key="12">
    <source>
        <dbReference type="RuleBase" id="RU367119"/>
    </source>
</evidence>
<proteinExistence type="inferred from homology"/>
<keyword evidence="10 12" id="KW-0564">Palmitate</keyword>
<keyword evidence="5 12" id="KW-0813">Transport</keyword>
<organism evidence="14 15">
    <name type="scientific">Clostridium tepidiprofundi DSM 19306</name>
    <dbReference type="NCBI Taxonomy" id="1121338"/>
    <lineage>
        <taxon>Bacteria</taxon>
        <taxon>Bacillati</taxon>
        <taxon>Bacillota</taxon>
        <taxon>Clostridia</taxon>
        <taxon>Eubacteriales</taxon>
        <taxon>Clostridiaceae</taxon>
        <taxon>Clostridium</taxon>
    </lineage>
</organism>
<dbReference type="Proteomes" id="UP000075531">
    <property type="component" value="Unassembled WGS sequence"/>
</dbReference>
<accession>A0A151B820</accession>
<evidence type="ECO:0000256" key="11">
    <source>
        <dbReference type="ARBA" id="ARBA00023288"/>
    </source>
</evidence>
<evidence type="ECO:0000313" key="15">
    <source>
        <dbReference type="Proteomes" id="UP000075531"/>
    </source>
</evidence>
<feature type="domain" description="PBP" evidence="13">
    <location>
        <begin position="37"/>
        <end position="277"/>
    </location>
</feature>
<evidence type="ECO:0000256" key="9">
    <source>
        <dbReference type="ARBA" id="ARBA00023136"/>
    </source>
</evidence>
<keyword evidence="9" id="KW-0472">Membrane</keyword>
<dbReference type="GO" id="GO:0005886">
    <property type="term" value="C:plasma membrane"/>
    <property type="evidence" value="ECO:0007669"/>
    <property type="project" value="UniProtKB-SubCell"/>
</dbReference>
<dbReference type="GO" id="GO:0042301">
    <property type="term" value="F:phosphate ion binding"/>
    <property type="evidence" value="ECO:0007669"/>
    <property type="project" value="UniProtKB-UniRule"/>
</dbReference>
<comment type="function">
    <text evidence="1">Part of the ABC transporter complex PstSACB involved in phosphate import.</text>
</comment>
<name>A0A151B820_9CLOT</name>
<dbReference type="RefSeq" id="WP_066821540.1">
    <property type="nucleotide sequence ID" value="NZ_LTBA01000001.1"/>
</dbReference>
<evidence type="ECO:0000256" key="3">
    <source>
        <dbReference type="ARBA" id="ARBA00008725"/>
    </source>
</evidence>
<keyword evidence="15" id="KW-1185">Reference proteome</keyword>
<feature type="signal peptide" evidence="12">
    <location>
        <begin position="1"/>
        <end position="23"/>
    </location>
</feature>
<evidence type="ECO:0000256" key="6">
    <source>
        <dbReference type="ARBA" id="ARBA00022475"/>
    </source>
</evidence>
<dbReference type="AlphaFoldDB" id="A0A151B820"/>
<reference evidence="14 15" key="1">
    <citation type="submission" date="2016-02" db="EMBL/GenBank/DDBJ databases">
        <title>Genome sequence of Clostridium tepidiprofundi DSM 19306.</title>
        <authorList>
            <person name="Poehlein A."/>
            <person name="Daniel R."/>
        </authorList>
    </citation>
    <scope>NUCLEOTIDE SEQUENCE [LARGE SCALE GENOMIC DNA]</scope>
    <source>
        <strain evidence="14 15">DSM 19306</strain>
    </source>
</reference>
<evidence type="ECO:0000256" key="8">
    <source>
        <dbReference type="ARBA" id="ARBA00022729"/>
    </source>
</evidence>
<dbReference type="EMBL" id="LTBA01000001">
    <property type="protein sequence ID" value="KYH35940.1"/>
    <property type="molecule type" value="Genomic_DNA"/>
</dbReference>
<dbReference type="NCBIfam" id="TIGR02136">
    <property type="entry name" value="ptsS_2"/>
    <property type="match status" value="1"/>
</dbReference>
<comment type="subcellular location">
    <subcellularLocation>
        <location evidence="2 12">Cell membrane</location>
        <topology evidence="2 12">Lipid-anchor</topology>
    </subcellularLocation>
</comment>
<comment type="function">
    <text evidence="12">Involved in the system for phosphate transport across the cytoplasmic membrane.</text>
</comment>
<evidence type="ECO:0000256" key="5">
    <source>
        <dbReference type="ARBA" id="ARBA00022448"/>
    </source>
</evidence>
<dbReference type="InterPro" id="IPR024370">
    <property type="entry name" value="PBP_domain"/>
</dbReference>
<evidence type="ECO:0000259" key="13">
    <source>
        <dbReference type="Pfam" id="PF12849"/>
    </source>
</evidence>
<comment type="caution">
    <text evidence="14">The sequence shown here is derived from an EMBL/GenBank/DDBJ whole genome shotgun (WGS) entry which is preliminary data.</text>
</comment>
<evidence type="ECO:0000256" key="1">
    <source>
        <dbReference type="ARBA" id="ARBA00002841"/>
    </source>
</evidence>
<dbReference type="GO" id="GO:0006817">
    <property type="term" value="P:phosphate ion transport"/>
    <property type="evidence" value="ECO:0007669"/>
    <property type="project" value="UniProtKB-UniRule"/>
</dbReference>
<dbReference type="CDD" id="cd13653">
    <property type="entry name" value="PBP2_phosphate_like_1"/>
    <property type="match status" value="1"/>
</dbReference>
<keyword evidence="11 12" id="KW-0449">Lipoprotein</keyword>
<dbReference type="STRING" id="1121338.CLTEP_03340"/>
<keyword evidence="7 12" id="KW-0592">Phosphate transport</keyword>